<reference evidence="1 2" key="1">
    <citation type="submission" date="2018-09" db="EMBL/GenBank/DDBJ databases">
        <title>Genomic investigation of the strawberry pathogen Phytophthora fragariae indicates pathogenicity is determined by transcriptional variation in three key races.</title>
        <authorList>
            <person name="Adams T.M."/>
            <person name="Armitage A.D."/>
            <person name="Sobczyk M.K."/>
            <person name="Bates H.J."/>
            <person name="Dunwell J.M."/>
            <person name="Nellist C.F."/>
            <person name="Harrison R.J."/>
        </authorList>
    </citation>
    <scope>NUCLEOTIDE SEQUENCE [LARGE SCALE GENOMIC DNA]</scope>
    <source>
        <strain evidence="1 2">SCRP249</strain>
    </source>
</reference>
<organism evidence="1 2">
    <name type="scientific">Phytophthora rubi</name>
    <dbReference type="NCBI Taxonomy" id="129364"/>
    <lineage>
        <taxon>Eukaryota</taxon>
        <taxon>Sar</taxon>
        <taxon>Stramenopiles</taxon>
        <taxon>Oomycota</taxon>
        <taxon>Peronosporomycetes</taxon>
        <taxon>Peronosporales</taxon>
        <taxon>Peronosporaceae</taxon>
        <taxon>Phytophthora</taxon>
    </lineage>
</organism>
<name>A0A6A3HN56_9STRA</name>
<evidence type="ECO:0000313" key="1">
    <source>
        <dbReference type="EMBL" id="KAE8971869.1"/>
    </source>
</evidence>
<dbReference type="AlphaFoldDB" id="A0A6A3HN56"/>
<sequence length="66" mass="7464">MMGDVDPTLVAMPTVMNPTPKPKKFYFTPAKDLDLLMEVVNVRPYAAEHGFVSEHYEVVTSNLNEH</sequence>
<protein>
    <submittedName>
        <fullName evidence="1">Uncharacterized protein</fullName>
    </submittedName>
</protein>
<comment type="caution">
    <text evidence="1">The sequence shown here is derived from an EMBL/GenBank/DDBJ whole genome shotgun (WGS) entry which is preliminary data.</text>
</comment>
<dbReference type="Proteomes" id="UP000429607">
    <property type="component" value="Unassembled WGS sequence"/>
</dbReference>
<dbReference type="EMBL" id="QXFV01004075">
    <property type="protein sequence ID" value="KAE8971869.1"/>
    <property type="molecule type" value="Genomic_DNA"/>
</dbReference>
<evidence type="ECO:0000313" key="2">
    <source>
        <dbReference type="Proteomes" id="UP000429607"/>
    </source>
</evidence>
<gene>
    <name evidence="1" type="ORF">PR001_g26764</name>
</gene>
<accession>A0A6A3HN56</accession>
<proteinExistence type="predicted"/>